<gene>
    <name evidence="2" type="ORF">H6G06_15000</name>
</gene>
<accession>A0A927A1K3</accession>
<dbReference type="EMBL" id="JACJQU010000008">
    <property type="protein sequence ID" value="MBD2294754.1"/>
    <property type="molecule type" value="Genomic_DNA"/>
</dbReference>
<dbReference type="Proteomes" id="UP000662185">
    <property type="component" value="Unassembled WGS sequence"/>
</dbReference>
<protein>
    <submittedName>
        <fullName evidence="2">Uncharacterized protein</fullName>
    </submittedName>
</protein>
<evidence type="ECO:0000313" key="3">
    <source>
        <dbReference type="Proteomes" id="UP000662185"/>
    </source>
</evidence>
<dbReference type="RefSeq" id="WP_190561478.1">
    <property type="nucleotide sequence ID" value="NZ_JACJQU010000008.1"/>
</dbReference>
<evidence type="ECO:0000256" key="1">
    <source>
        <dbReference type="SAM" id="MobiDB-lite"/>
    </source>
</evidence>
<name>A0A927A1K3_9NOST</name>
<proteinExistence type="predicted"/>
<sequence length="55" mass="6491">MAKRRNPKKEKALRNQAYARKFRKRTTTGRMQRRFQQRPPKSEEEETGAAVDAAD</sequence>
<evidence type="ECO:0000313" key="2">
    <source>
        <dbReference type="EMBL" id="MBD2294754.1"/>
    </source>
</evidence>
<dbReference type="AlphaFoldDB" id="A0A927A1K3"/>
<organism evidence="2 3">
    <name type="scientific">Anabaena sphaerica FACHB-251</name>
    <dbReference type="NCBI Taxonomy" id="2692883"/>
    <lineage>
        <taxon>Bacteria</taxon>
        <taxon>Bacillati</taxon>
        <taxon>Cyanobacteriota</taxon>
        <taxon>Cyanophyceae</taxon>
        <taxon>Nostocales</taxon>
        <taxon>Nostocaceae</taxon>
        <taxon>Anabaena</taxon>
    </lineage>
</organism>
<feature type="compositionally biased region" description="Basic residues" evidence="1">
    <location>
        <begin position="20"/>
        <end position="36"/>
    </location>
</feature>
<comment type="caution">
    <text evidence="2">The sequence shown here is derived from an EMBL/GenBank/DDBJ whole genome shotgun (WGS) entry which is preliminary data.</text>
</comment>
<reference evidence="3" key="1">
    <citation type="journal article" date="2020" name="ISME J.">
        <title>Comparative genomics reveals insights into cyanobacterial evolution and habitat adaptation.</title>
        <authorList>
            <person name="Chen M.Y."/>
            <person name="Teng W.K."/>
            <person name="Zhao L."/>
            <person name="Hu C.X."/>
            <person name="Zhou Y.K."/>
            <person name="Han B.P."/>
            <person name="Song L.R."/>
            <person name="Shu W.S."/>
        </authorList>
    </citation>
    <scope>NUCLEOTIDE SEQUENCE [LARGE SCALE GENOMIC DNA]</scope>
    <source>
        <strain evidence="3">FACHB-251</strain>
    </source>
</reference>
<keyword evidence="3" id="KW-1185">Reference proteome</keyword>
<feature type="region of interest" description="Disordered" evidence="1">
    <location>
        <begin position="1"/>
        <end position="55"/>
    </location>
</feature>